<dbReference type="AlphaFoldDB" id="A0A6N4W5F1"/>
<dbReference type="FunFam" id="2.30.38.10:FF:000001">
    <property type="entry name" value="Non-ribosomal peptide synthetase PvdI"/>
    <property type="match status" value="1"/>
</dbReference>
<gene>
    <name evidence="5" type="ORF">MANY_00080</name>
</gene>
<dbReference type="InterPro" id="IPR042099">
    <property type="entry name" value="ANL_N_sf"/>
</dbReference>
<dbReference type="SUPFAM" id="SSF47336">
    <property type="entry name" value="ACP-like"/>
    <property type="match status" value="1"/>
</dbReference>
<evidence type="ECO:0000256" key="1">
    <source>
        <dbReference type="ARBA" id="ARBA00001957"/>
    </source>
</evidence>
<dbReference type="Pfam" id="PF00501">
    <property type="entry name" value="AMP-binding"/>
    <property type="match status" value="1"/>
</dbReference>
<dbReference type="InterPro" id="IPR029058">
    <property type="entry name" value="AB_hydrolase_fold"/>
</dbReference>
<dbReference type="SMART" id="SM00823">
    <property type="entry name" value="PKS_PP"/>
    <property type="match status" value="1"/>
</dbReference>
<dbReference type="InterPro" id="IPR045851">
    <property type="entry name" value="AMP-bd_C_sf"/>
</dbReference>
<dbReference type="GO" id="GO:0031177">
    <property type="term" value="F:phosphopantetheine binding"/>
    <property type="evidence" value="ECO:0007669"/>
    <property type="project" value="InterPro"/>
</dbReference>
<accession>A0A6N4W5F1</accession>
<dbReference type="GO" id="GO:0043041">
    <property type="term" value="P:amino acid activation for nonribosomal peptide biosynthetic process"/>
    <property type="evidence" value="ECO:0007669"/>
    <property type="project" value="TreeGrafter"/>
</dbReference>
<dbReference type="Gene3D" id="3.40.50.1820">
    <property type="entry name" value="alpha/beta hydrolase"/>
    <property type="match status" value="1"/>
</dbReference>
<sequence length="477" mass="51039">MLTAHRGLTNMHLNHREAIFGPAIATAGRRRMRIAHTVSFAFDMSWEELLWLIEGHEVHICDEHLRRDATALVAYCHENAIDVVNVTPTYAGLLFEEGLLDPAGHPPVLVLLGGEAVSPAVWNRLRDSDTSYGYNLYGPTEYTINTLGAGTDDSATPTVGRPIWNTEAHVLDAWLRPVPDGTPGELYIAGAGLSRGYVGQPGLSAARFVANPFGAGRMYRTGDVMVRRQDGNLDFLGRTDDQVKIRGYRVEPGDVQAALAAHPRVRHAAVIARPDPGLTGSDQLIGYIVAADDDPNVVADVRSALRTSLPAYMVPAVISVIDALPLTDNGKLDLRALPDVSVTGGVASRPPRTPAEAALCAVFGDILGIDEVGADDDFFALGGHSLLSIRLINRVRTEFGVTISLRDVFDAPTVAGLAALITGTGGHAHRPELAAGERPRRVPASAAQQRLLVLDRLATTGTAYNYPWCSGCMAGSM</sequence>
<dbReference type="GO" id="GO:0044550">
    <property type="term" value="P:secondary metabolite biosynthetic process"/>
    <property type="evidence" value="ECO:0007669"/>
    <property type="project" value="TreeGrafter"/>
</dbReference>
<evidence type="ECO:0000259" key="4">
    <source>
        <dbReference type="PROSITE" id="PS50075"/>
    </source>
</evidence>
<dbReference type="Proteomes" id="UP000467249">
    <property type="component" value="Chromosome"/>
</dbReference>
<dbReference type="InterPro" id="IPR009081">
    <property type="entry name" value="PP-bd_ACP"/>
</dbReference>
<dbReference type="Gene3D" id="3.40.50.12780">
    <property type="entry name" value="N-terminal domain of ligase-like"/>
    <property type="match status" value="1"/>
</dbReference>
<feature type="domain" description="Carrier" evidence="4">
    <location>
        <begin position="350"/>
        <end position="425"/>
    </location>
</feature>
<keyword evidence="3" id="KW-0597">Phosphoprotein</keyword>
<evidence type="ECO:0000313" key="6">
    <source>
        <dbReference type="Proteomes" id="UP000467249"/>
    </source>
</evidence>
<protein>
    <recommendedName>
        <fullName evidence="4">Carrier domain-containing protein</fullName>
    </recommendedName>
</protein>
<dbReference type="GO" id="GO:0072330">
    <property type="term" value="P:monocarboxylic acid biosynthetic process"/>
    <property type="evidence" value="ECO:0007669"/>
    <property type="project" value="UniProtKB-ARBA"/>
</dbReference>
<evidence type="ECO:0000313" key="5">
    <source>
        <dbReference type="EMBL" id="BBZ74671.1"/>
    </source>
</evidence>
<dbReference type="GO" id="GO:0005829">
    <property type="term" value="C:cytosol"/>
    <property type="evidence" value="ECO:0007669"/>
    <property type="project" value="TreeGrafter"/>
</dbReference>
<proteinExistence type="predicted"/>
<keyword evidence="6" id="KW-1185">Reference proteome</keyword>
<evidence type="ECO:0000256" key="2">
    <source>
        <dbReference type="ARBA" id="ARBA00022450"/>
    </source>
</evidence>
<dbReference type="Pfam" id="PF00550">
    <property type="entry name" value="PP-binding"/>
    <property type="match status" value="1"/>
</dbReference>
<dbReference type="PANTHER" id="PTHR45527">
    <property type="entry name" value="NONRIBOSOMAL PEPTIDE SYNTHETASE"/>
    <property type="match status" value="1"/>
</dbReference>
<comment type="cofactor">
    <cofactor evidence="1">
        <name>pantetheine 4'-phosphate</name>
        <dbReference type="ChEBI" id="CHEBI:47942"/>
    </cofactor>
</comment>
<name>A0A6N4W5F1_9MYCO</name>
<dbReference type="InterPro" id="IPR036736">
    <property type="entry name" value="ACP-like_sf"/>
</dbReference>
<keyword evidence="2" id="KW-0596">Phosphopantetheine</keyword>
<evidence type="ECO:0000256" key="3">
    <source>
        <dbReference type="ARBA" id="ARBA00022553"/>
    </source>
</evidence>
<dbReference type="EMBL" id="AP022620">
    <property type="protein sequence ID" value="BBZ74671.1"/>
    <property type="molecule type" value="Genomic_DNA"/>
</dbReference>
<dbReference type="PROSITE" id="PS50075">
    <property type="entry name" value="CARRIER"/>
    <property type="match status" value="1"/>
</dbReference>
<dbReference type="InterPro" id="IPR000873">
    <property type="entry name" value="AMP-dep_synth/lig_dom"/>
</dbReference>
<dbReference type="FunFam" id="1.10.1200.10:FF:000016">
    <property type="entry name" value="Non-ribosomal peptide synthase"/>
    <property type="match status" value="1"/>
</dbReference>
<dbReference type="SUPFAM" id="SSF56801">
    <property type="entry name" value="Acetyl-CoA synthetase-like"/>
    <property type="match status" value="1"/>
</dbReference>
<reference evidence="5 6" key="1">
    <citation type="journal article" date="2019" name="Emerg. Microbes Infect.">
        <title>Comprehensive subspecies identification of 175 nontuberculous mycobacteria species based on 7547 genomic profiles.</title>
        <authorList>
            <person name="Matsumoto Y."/>
            <person name="Kinjo T."/>
            <person name="Motooka D."/>
            <person name="Nabeya D."/>
            <person name="Jung N."/>
            <person name="Uechi K."/>
            <person name="Horii T."/>
            <person name="Iida T."/>
            <person name="Fujita J."/>
            <person name="Nakamura S."/>
        </authorList>
    </citation>
    <scope>NUCLEOTIDE SEQUENCE [LARGE SCALE GENOMIC DNA]</scope>
    <source>
        <strain evidence="5 6">JCM 30275</strain>
    </source>
</reference>
<dbReference type="CDD" id="cd05930">
    <property type="entry name" value="A_NRPS"/>
    <property type="match status" value="1"/>
</dbReference>
<dbReference type="Pfam" id="PF13193">
    <property type="entry name" value="AMP-binding_C"/>
    <property type="match status" value="1"/>
</dbReference>
<dbReference type="PROSITE" id="PS00012">
    <property type="entry name" value="PHOSPHOPANTETHEINE"/>
    <property type="match status" value="1"/>
</dbReference>
<dbReference type="Gene3D" id="3.30.300.30">
    <property type="match status" value="1"/>
</dbReference>
<dbReference type="KEGG" id="many:MANY_00080"/>
<dbReference type="PANTHER" id="PTHR45527:SF1">
    <property type="entry name" value="FATTY ACID SYNTHASE"/>
    <property type="match status" value="1"/>
</dbReference>
<organism evidence="5 6">
    <name type="scientific">Mycolicibacterium anyangense</name>
    <dbReference type="NCBI Taxonomy" id="1431246"/>
    <lineage>
        <taxon>Bacteria</taxon>
        <taxon>Bacillati</taxon>
        <taxon>Actinomycetota</taxon>
        <taxon>Actinomycetes</taxon>
        <taxon>Mycobacteriales</taxon>
        <taxon>Mycobacteriaceae</taxon>
        <taxon>Mycolicibacterium</taxon>
    </lineage>
</organism>
<dbReference type="InterPro" id="IPR020806">
    <property type="entry name" value="PKS_PP-bd"/>
</dbReference>
<dbReference type="InterPro" id="IPR006162">
    <property type="entry name" value="Ppantetheine_attach_site"/>
</dbReference>
<dbReference type="InterPro" id="IPR025110">
    <property type="entry name" value="AMP-bd_C"/>
</dbReference>